<sequence length="90" mass="9936">MPPLVFFIWYFCGVFLRPFNGPGTPTFAPGGTGAGPGGIVTCENRTQVLPEFFPTKRAHLPLELPHWVATLGYRVAWRCPSRQAPYDSVA</sequence>
<dbReference type="AlphaFoldDB" id="A0A959"/>
<protein>
    <recommendedName>
        <fullName evidence="3">Secreted protein</fullName>
    </recommendedName>
</protein>
<dbReference type="EMBL" id="AB263749">
    <property type="protein sequence ID" value="BAF36364.1"/>
    <property type="molecule type" value="Genomic_DNA"/>
</dbReference>
<evidence type="ECO:0000256" key="1">
    <source>
        <dbReference type="SAM" id="SignalP"/>
    </source>
</evidence>
<feature type="chain" id="PRO_5002621876" description="Secreted protein" evidence="1">
    <location>
        <begin position="17"/>
        <end position="90"/>
    </location>
</feature>
<reference evidence="2" key="1">
    <citation type="journal article" date="2007" name="Sex. Plant Reprod.">
        <title>Physical size of the S locus region defined by genetic recombination and genome sequencing in Ipomoea trifida, Convolvulaceae.</title>
        <authorList>
            <person name="Rahman M.H."/>
            <person name="Tsuchiya T."/>
            <person name="Suwabe K."/>
            <person name="Kohori J."/>
            <person name="Tomita R.N."/>
            <person name="Kagaya Y."/>
            <person name="Kobayashi I."/>
            <person name="Kakeda K."/>
            <person name="Kowyama Y."/>
        </authorList>
    </citation>
    <scope>NUCLEOTIDE SEQUENCE</scope>
</reference>
<organism evidence="2">
    <name type="scientific">Ipomoea trifida</name>
    <name type="common">Morning glory</name>
    <dbReference type="NCBI Taxonomy" id="35884"/>
    <lineage>
        <taxon>Eukaryota</taxon>
        <taxon>Viridiplantae</taxon>
        <taxon>Streptophyta</taxon>
        <taxon>Embryophyta</taxon>
        <taxon>Tracheophyta</taxon>
        <taxon>Spermatophyta</taxon>
        <taxon>Magnoliopsida</taxon>
        <taxon>eudicotyledons</taxon>
        <taxon>Gunneridae</taxon>
        <taxon>Pentapetalae</taxon>
        <taxon>asterids</taxon>
        <taxon>lamiids</taxon>
        <taxon>Solanales</taxon>
        <taxon>Convolvulaceae</taxon>
        <taxon>Ipomoeeae</taxon>
        <taxon>Ipomoea</taxon>
    </lineage>
</organism>
<evidence type="ECO:0000313" key="2">
    <source>
        <dbReference type="EMBL" id="BAF36364.1"/>
    </source>
</evidence>
<feature type="signal peptide" evidence="1">
    <location>
        <begin position="1"/>
        <end position="16"/>
    </location>
</feature>
<accession>A0A959</accession>
<proteinExistence type="predicted"/>
<name>A0A959_IPOTF</name>
<evidence type="ECO:0008006" key="3">
    <source>
        <dbReference type="Google" id="ProtNLM"/>
    </source>
</evidence>
<keyword evidence="1" id="KW-0732">Signal</keyword>